<dbReference type="GeneID" id="37219598"/>
<organism evidence="1 2">
    <name type="scientific">Aspergillus ibericus CBS 121593</name>
    <dbReference type="NCBI Taxonomy" id="1448316"/>
    <lineage>
        <taxon>Eukaryota</taxon>
        <taxon>Fungi</taxon>
        <taxon>Dikarya</taxon>
        <taxon>Ascomycota</taxon>
        <taxon>Pezizomycotina</taxon>
        <taxon>Eurotiomycetes</taxon>
        <taxon>Eurotiomycetidae</taxon>
        <taxon>Eurotiales</taxon>
        <taxon>Aspergillaceae</taxon>
        <taxon>Aspergillus</taxon>
        <taxon>Aspergillus subgen. Circumdati</taxon>
    </lineage>
</organism>
<dbReference type="AlphaFoldDB" id="A0A395GJH4"/>
<reference evidence="1 2" key="1">
    <citation type="submission" date="2018-02" db="EMBL/GenBank/DDBJ databases">
        <title>The genomes of Aspergillus section Nigri reveals drivers in fungal speciation.</title>
        <authorList>
            <consortium name="DOE Joint Genome Institute"/>
            <person name="Vesth T.C."/>
            <person name="Nybo J."/>
            <person name="Theobald S."/>
            <person name="Brandl J."/>
            <person name="Frisvad J.C."/>
            <person name="Nielsen K.F."/>
            <person name="Lyhne E.K."/>
            <person name="Kogle M.E."/>
            <person name="Kuo A."/>
            <person name="Riley R."/>
            <person name="Clum A."/>
            <person name="Nolan M."/>
            <person name="Lipzen A."/>
            <person name="Salamov A."/>
            <person name="Henrissat B."/>
            <person name="Wiebenga A."/>
            <person name="De vries R.P."/>
            <person name="Grigoriev I.V."/>
            <person name="Mortensen U.H."/>
            <person name="Andersen M.R."/>
            <person name="Baker S.E."/>
        </authorList>
    </citation>
    <scope>NUCLEOTIDE SEQUENCE [LARGE SCALE GENOMIC DNA]</scope>
    <source>
        <strain evidence="1 2">CBS 121593</strain>
    </source>
</reference>
<proteinExistence type="predicted"/>
<dbReference type="Proteomes" id="UP000249402">
    <property type="component" value="Unassembled WGS sequence"/>
</dbReference>
<evidence type="ECO:0000313" key="1">
    <source>
        <dbReference type="EMBL" id="RAK95640.1"/>
    </source>
</evidence>
<accession>A0A395GJH4</accession>
<evidence type="ECO:0000313" key="2">
    <source>
        <dbReference type="Proteomes" id="UP000249402"/>
    </source>
</evidence>
<keyword evidence="2" id="KW-1185">Reference proteome</keyword>
<gene>
    <name evidence="1" type="ORF">BO80DRAFT_259852</name>
</gene>
<name>A0A395GJH4_9EURO</name>
<sequence length="71" mass="8231">MILSKNKVSSTINPRWSNGHDFRLSIPIGNKRGRPGFDSQSGRFLFVFTFVLSFCPCRSSFYPRCDFYESK</sequence>
<dbReference type="EMBL" id="KZ824488">
    <property type="protein sequence ID" value="RAK95640.1"/>
    <property type="molecule type" value="Genomic_DNA"/>
</dbReference>
<protein>
    <submittedName>
        <fullName evidence="1">Uncharacterized protein</fullName>
    </submittedName>
</protein>
<dbReference type="VEuPathDB" id="FungiDB:BO80DRAFT_259852"/>
<dbReference type="RefSeq" id="XP_025569968.1">
    <property type="nucleotide sequence ID" value="XM_025714733.1"/>
</dbReference>